<evidence type="ECO:0000313" key="4">
    <source>
        <dbReference type="Proteomes" id="UP000050424"/>
    </source>
</evidence>
<dbReference type="Gene3D" id="3.40.50.300">
    <property type="entry name" value="P-loop containing nucleotide triphosphate hydrolases"/>
    <property type="match status" value="1"/>
</dbReference>
<reference evidence="3 4" key="1">
    <citation type="submission" date="2015-09" db="EMBL/GenBank/DDBJ databases">
        <title>Draft genome of a European isolate of the apple canker pathogen Neonectria ditissima.</title>
        <authorList>
            <person name="Gomez-Cortecero A."/>
            <person name="Harrison R.J."/>
            <person name="Armitage A.D."/>
        </authorList>
    </citation>
    <scope>NUCLEOTIDE SEQUENCE [LARGE SCALE GENOMIC DNA]</scope>
    <source>
        <strain evidence="3 4">R09/05</strain>
    </source>
</reference>
<feature type="compositionally biased region" description="Acidic residues" evidence="1">
    <location>
        <begin position="432"/>
        <end position="443"/>
    </location>
</feature>
<feature type="compositionally biased region" description="Low complexity" evidence="1">
    <location>
        <begin position="61"/>
        <end position="70"/>
    </location>
</feature>
<dbReference type="InterPro" id="IPR003959">
    <property type="entry name" value="ATPase_AAA_core"/>
</dbReference>
<evidence type="ECO:0000259" key="2">
    <source>
        <dbReference type="SMART" id="SM00382"/>
    </source>
</evidence>
<dbReference type="EMBL" id="LKCW01000229">
    <property type="protein sequence ID" value="KPM35845.1"/>
    <property type="molecule type" value="Genomic_DNA"/>
</dbReference>
<dbReference type="InterPro" id="IPR027417">
    <property type="entry name" value="P-loop_NTPase"/>
</dbReference>
<evidence type="ECO:0000313" key="3">
    <source>
        <dbReference type="EMBL" id="KPM35845.1"/>
    </source>
</evidence>
<sequence>MGGSDTMESIKSRDDDASSVVIVTPAEPADTETKDLFAEETKPESTNTGKNSPEPSRPIDATAAALAGDANTPKGNSDNVQKKVEVNKTEGEQKTEKEDAEEKEDDEDKKKDKVIVGLVTDSKDLYAKYDQNGDRSWTDKYPDDLEEAAENEETQKYAIIIRKIKPKEADSTKPLVIDSIIIQSPFLKRVLAKVFEGYKGVVIDVSRLKFHAPFECFVHRWDRFAAARSDASHDDITRQHIELLFKVMRDELGDIIQLRGDYFKNRAVSFEHVWTLFPPGCTVWGSAKGKPIAVQFNTGYYVKTPCGNVYRLQCKVIDWDGTIMGWADVNLQIGEFLGTVPFSELSCYPLEYHPRLDAAKALLLARGRRFEKLAGYRYKSYKGVAVWHVDAEKSRRENVQSRIVIDGKNWEKLNPDQAVWLSRLHPDIDAIEDDSSLDGDGGNDDTSTNGEAVAYKGPPLTEEQLIMTYPIVRGYALKNKRWMEFFIDDVAEVSFNEQAFGSLVLPQDQKELILAFAQSQVKYKDAFDDIISGKGKGIIMLLSGGPGIGKTLTAESVAEEMKVPLYIMSAGDLGTEADEVEDNLSRILEMVANWNAVLLLDECDVFLEARCANDIARNRIVSIFLRTLEYYEGILFLTTNRVKNMDPAFQSRIHMSLEYPSLDAAARETVWRGFLGRTVNLDSRVGGEAAHAVAEEEIKALAALDLNGRQIKNTLKTSNLLACHKGEKLAFRHLRIVLKVEGHSL</sequence>
<dbReference type="InterPro" id="IPR054289">
    <property type="entry name" value="DUF7025"/>
</dbReference>
<proteinExistence type="predicted"/>
<evidence type="ECO:0000256" key="1">
    <source>
        <dbReference type="SAM" id="MobiDB-lite"/>
    </source>
</evidence>
<dbReference type="GO" id="GO:0016887">
    <property type="term" value="F:ATP hydrolysis activity"/>
    <property type="evidence" value="ECO:0007669"/>
    <property type="project" value="InterPro"/>
</dbReference>
<feature type="region of interest" description="Disordered" evidence="1">
    <location>
        <begin position="1"/>
        <end position="110"/>
    </location>
</feature>
<dbReference type="Proteomes" id="UP000050424">
    <property type="component" value="Unassembled WGS sequence"/>
</dbReference>
<dbReference type="STRING" id="78410.A0A0P7AP90"/>
<dbReference type="PANTHER" id="PTHR46411">
    <property type="entry name" value="FAMILY ATPASE, PUTATIVE-RELATED"/>
    <property type="match status" value="1"/>
</dbReference>
<protein>
    <recommendedName>
        <fullName evidence="2">AAA+ ATPase domain-containing protein</fullName>
    </recommendedName>
</protein>
<feature type="compositionally biased region" description="Basic and acidic residues" evidence="1">
    <location>
        <begin position="80"/>
        <end position="97"/>
    </location>
</feature>
<feature type="region of interest" description="Disordered" evidence="1">
    <location>
        <begin position="432"/>
        <end position="451"/>
    </location>
</feature>
<dbReference type="SMART" id="SM00382">
    <property type="entry name" value="AAA"/>
    <property type="match status" value="1"/>
</dbReference>
<gene>
    <name evidence="3" type="ORF">AK830_g10721</name>
</gene>
<name>A0A0P7AP90_9HYPO</name>
<feature type="compositionally biased region" description="Acidic residues" evidence="1">
    <location>
        <begin position="98"/>
        <end position="107"/>
    </location>
</feature>
<dbReference type="AlphaFoldDB" id="A0A0P7AP90"/>
<feature type="compositionally biased region" description="Basic and acidic residues" evidence="1">
    <location>
        <begin position="31"/>
        <end position="43"/>
    </location>
</feature>
<organism evidence="3 4">
    <name type="scientific">Neonectria ditissima</name>
    <dbReference type="NCBI Taxonomy" id="78410"/>
    <lineage>
        <taxon>Eukaryota</taxon>
        <taxon>Fungi</taxon>
        <taxon>Dikarya</taxon>
        <taxon>Ascomycota</taxon>
        <taxon>Pezizomycotina</taxon>
        <taxon>Sordariomycetes</taxon>
        <taxon>Hypocreomycetidae</taxon>
        <taxon>Hypocreales</taxon>
        <taxon>Nectriaceae</taxon>
        <taxon>Neonectria</taxon>
    </lineage>
</organism>
<comment type="caution">
    <text evidence="3">The sequence shown here is derived from an EMBL/GenBank/DDBJ whole genome shotgun (WGS) entry which is preliminary data.</text>
</comment>
<keyword evidence="4" id="KW-1185">Reference proteome</keyword>
<dbReference type="GO" id="GO:0005524">
    <property type="term" value="F:ATP binding"/>
    <property type="evidence" value="ECO:0007669"/>
    <property type="project" value="InterPro"/>
</dbReference>
<dbReference type="CDD" id="cd19481">
    <property type="entry name" value="RecA-like_protease"/>
    <property type="match status" value="1"/>
</dbReference>
<dbReference type="SUPFAM" id="SSF52540">
    <property type="entry name" value="P-loop containing nucleoside triphosphate hydrolases"/>
    <property type="match status" value="1"/>
</dbReference>
<feature type="domain" description="AAA+ ATPase" evidence="2">
    <location>
        <begin position="536"/>
        <end position="663"/>
    </location>
</feature>
<dbReference type="OrthoDB" id="10042665at2759"/>
<dbReference type="Pfam" id="PF22942">
    <property type="entry name" value="DUF7025"/>
    <property type="match status" value="1"/>
</dbReference>
<dbReference type="PANTHER" id="PTHR46411:SF3">
    <property type="entry name" value="AAA+ ATPASE DOMAIN-CONTAINING PROTEIN"/>
    <property type="match status" value="1"/>
</dbReference>
<feature type="compositionally biased region" description="Polar residues" evidence="1">
    <location>
        <begin position="44"/>
        <end position="54"/>
    </location>
</feature>
<dbReference type="InterPro" id="IPR003593">
    <property type="entry name" value="AAA+_ATPase"/>
</dbReference>
<accession>A0A0P7AP90</accession>
<dbReference type="Pfam" id="PF00004">
    <property type="entry name" value="AAA"/>
    <property type="match status" value="1"/>
</dbReference>